<evidence type="ECO:0000256" key="3">
    <source>
        <dbReference type="ARBA" id="ARBA00022679"/>
    </source>
</evidence>
<dbReference type="SUPFAM" id="SSF53335">
    <property type="entry name" value="S-adenosyl-L-methionine-dependent methyltransferases"/>
    <property type="match status" value="1"/>
</dbReference>
<name>A0A937DI26_9BACT</name>
<dbReference type="NCBIfam" id="TIGR00536">
    <property type="entry name" value="hemK_fam"/>
    <property type="match status" value="1"/>
</dbReference>
<evidence type="ECO:0000259" key="7">
    <source>
        <dbReference type="Pfam" id="PF17827"/>
    </source>
</evidence>
<feature type="domain" description="Methyltransferase small" evidence="6">
    <location>
        <begin position="110"/>
        <end position="198"/>
    </location>
</feature>
<keyword evidence="2 8" id="KW-0489">Methyltransferase</keyword>
<evidence type="ECO:0000256" key="1">
    <source>
        <dbReference type="ARBA" id="ARBA00012771"/>
    </source>
</evidence>
<comment type="catalytic activity">
    <reaction evidence="5">
        <text>L-glutaminyl-[peptide chain release factor] + S-adenosyl-L-methionine = N(5)-methyl-L-glutaminyl-[peptide chain release factor] + S-adenosyl-L-homocysteine + H(+)</text>
        <dbReference type="Rhea" id="RHEA:42896"/>
        <dbReference type="Rhea" id="RHEA-COMP:10271"/>
        <dbReference type="Rhea" id="RHEA-COMP:10272"/>
        <dbReference type="ChEBI" id="CHEBI:15378"/>
        <dbReference type="ChEBI" id="CHEBI:30011"/>
        <dbReference type="ChEBI" id="CHEBI:57856"/>
        <dbReference type="ChEBI" id="CHEBI:59789"/>
        <dbReference type="ChEBI" id="CHEBI:61891"/>
        <dbReference type="EC" id="2.1.1.297"/>
    </reaction>
</comment>
<dbReference type="EC" id="2.1.1.297" evidence="1"/>
<keyword evidence="4" id="KW-0949">S-adenosyl-L-methionine</keyword>
<dbReference type="InterPro" id="IPR007848">
    <property type="entry name" value="Small_mtfrase_dom"/>
</dbReference>
<dbReference type="InterPro" id="IPR050320">
    <property type="entry name" value="N5-glutamine_MTase"/>
</dbReference>
<evidence type="ECO:0000256" key="5">
    <source>
        <dbReference type="ARBA" id="ARBA00048391"/>
    </source>
</evidence>
<evidence type="ECO:0000259" key="6">
    <source>
        <dbReference type="Pfam" id="PF05175"/>
    </source>
</evidence>
<proteinExistence type="predicted"/>
<accession>A0A937DI26</accession>
<dbReference type="InterPro" id="IPR004556">
    <property type="entry name" value="HemK-like"/>
</dbReference>
<evidence type="ECO:0000256" key="4">
    <source>
        <dbReference type="ARBA" id="ARBA00022691"/>
    </source>
</evidence>
<dbReference type="InterPro" id="IPR002052">
    <property type="entry name" value="DNA_methylase_N6_adenine_CS"/>
</dbReference>
<dbReference type="GO" id="GO:0032259">
    <property type="term" value="P:methylation"/>
    <property type="evidence" value="ECO:0007669"/>
    <property type="project" value="UniProtKB-KW"/>
</dbReference>
<dbReference type="GO" id="GO:0102559">
    <property type="term" value="F:peptide chain release factor N(5)-glutamine methyltransferase activity"/>
    <property type="evidence" value="ECO:0007669"/>
    <property type="project" value="UniProtKB-EC"/>
</dbReference>
<comment type="caution">
    <text evidence="8">The sequence shown here is derived from an EMBL/GenBank/DDBJ whole genome shotgun (WGS) entry which is preliminary data.</text>
</comment>
<dbReference type="PANTHER" id="PTHR18895:SF74">
    <property type="entry name" value="MTRF1L RELEASE FACTOR GLUTAMINE METHYLTRANSFERASE"/>
    <property type="match status" value="1"/>
</dbReference>
<organism evidence="8 9">
    <name type="scientific">Marivirga atlantica</name>
    <dbReference type="NCBI Taxonomy" id="1548457"/>
    <lineage>
        <taxon>Bacteria</taxon>
        <taxon>Pseudomonadati</taxon>
        <taxon>Bacteroidota</taxon>
        <taxon>Cytophagia</taxon>
        <taxon>Cytophagales</taxon>
        <taxon>Marivirgaceae</taxon>
        <taxon>Marivirga</taxon>
    </lineage>
</organism>
<dbReference type="InterPro" id="IPR040758">
    <property type="entry name" value="PrmC_N"/>
</dbReference>
<dbReference type="Gene3D" id="3.40.50.150">
    <property type="entry name" value="Vaccinia Virus protein VP39"/>
    <property type="match status" value="1"/>
</dbReference>
<dbReference type="GO" id="GO:0003676">
    <property type="term" value="F:nucleic acid binding"/>
    <property type="evidence" value="ECO:0007669"/>
    <property type="project" value="InterPro"/>
</dbReference>
<dbReference type="InterPro" id="IPR019874">
    <property type="entry name" value="RF_methyltr_PrmC"/>
</dbReference>
<evidence type="ECO:0000256" key="2">
    <source>
        <dbReference type="ARBA" id="ARBA00022603"/>
    </source>
</evidence>
<dbReference type="EMBL" id="JAERQG010000004">
    <property type="protein sequence ID" value="MBL0766548.1"/>
    <property type="molecule type" value="Genomic_DNA"/>
</dbReference>
<dbReference type="NCBIfam" id="TIGR03534">
    <property type="entry name" value="RF_mod_PrmC"/>
    <property type="match status" value="1"/>
</dbReference>
<reference evidence="8" key="1">
    <citation type="submission" date="2021-01" db="EMBL/GenBank/DDBJ databases">
        <title>Marivirga sp. nov., isolated from intertidal surface sediments.</title>
        <authorList>
            <person name="Zhang M."/>
        </authorList>
    </citation>
    <scope>NUCLEOTIDE SEQUENCE</scope>
    <source>
        <strain evidence="8">SM1354</strain>
    </source>
</reference>
<dbReference type="Gene3D" id="1.10.8.10">
    <property type="entry name" value="DNA helicase RuvA subunit, C-terminal domain"/>
    <property type="match status" value="1"/>
</dbReference>
<dbReference type="InterPro" id="IPR029063">
    <property type="entry name" value="SAM-dependent_MTases_sf"/>
</dbReference>
<dbReference type="AlphaFoldDB" id="A0A937DI26"/>
<dbReference type="PANTHER" id="PTHR18895">
    <property type="entry name" value="HEMK METHYLTRANSFERASE"/>
    <property type="match status" value="1"/>
</dbReference>
<dbReference type="PROSITE" id="PS00092">
    <property type="entry name" value="N6_MTASE"/>
    <property type="match status" value="1"/>
</dbReference>
<dbReference type="RefSeq" id="WP_201923216.1">
    <property type="nucleotide sequence ID" value="NZ_JAERQG010000004.1"/>
</dbReference>
<sequence>MRSKELFIHISEKLKTVESKEEANSITYIILDELFHSSRTDVLIDKEVPDYKNKADGLDQIIERLLNKEPVQHILGHTEFYGRKFLVNKNVLIPRPETEELIHLIITADKSLKEGKIVDIGTGSGIIPITLKKELPENNVLGIDISHAALATAKRNAQLNNVEVEFIEDDILNSESDYLAHSDIIVSNPPYVTNSERKTMDTKVLEHDPALALFVEDDDPLLFYRVIAEKAYDKLNVGGKLYFEINEQFGDEVVQLLTKYKYKNITLIKDMQGKNRFTSAIK</sequence>
<keyword evidence="9" id="KW-1185">Reference proteome</keyword>
<evidence type="ECO:0000313" key="8">
    <source>
        <dbReference type="EMBL" id="MBL0766548.1"/>
    </source>
</evidence>
<protein>
    <recommendedName>
        <fullName evidence="1">peptide chain release factor N(5)-glutamine methyltransferase</fullName>
        <ecNumber evidence="1">2.1.1.297</ecNumber>
    </recommendedName>
</protein>
<keyword evidence="3 8" id="KW-0808">Transferase</keyword>
<gene>
    <name evidence="8" type="primary">prmC</name>
    <name evidence="8" type="ORF">JKP34_14870</name>
</gene>
<dbReference type="Pfam" id="PF17827">
    <property type="entry name" value="PrmC_N"/>
    <property type="match status" value="1"/>
</dbReference>
<dbReference type="Pfam" id="PF05175">
    <property type="entry name" value="MTS"/>
    <property type="match status" value="1"/>
</dbReference>
<evidence type="ECO:0000313" key="9">
    <source>
        <dbReference type="Proteomes" id="UP000642920"/>
    </source>
</evidence>
<dbReference type="CDD" id="cd02440">
    <property type="entry name" value="AdoMet_MTases"/>
    <property type="match status" value="1"/>
</dbReference>
<feature type="domain" description="Release factor glutamine methyltransferase N-terminal" evidence="7">
    <location>
        <begin position="5"/>
        <end position="76"/>
    </location>
</feature>
<dbReference type="Proteomes" id="UP000642920">
    <property type="component" value="Unassembled WGS sequence"/>
</dbReference>